<proteinExistence type="predicted"/>
<dbReference type="InterPro" id="IPR011989">
    <property type="entry name" value="ARM-like"/>
</dbReference>
<feature type="chain" id="PRO_5011750420" evidence="1">
    <location>
        <begin position="23"/>
        <end position="462"/>
    </location>
</feature>
<dbReference type="GO" id="GO:0016829">
    <property type="term" value="F:lyase activity"/>
    <property type="evidence" value="ECO:0007669"/>
    <property type="project" value="UniProtKB-KW"/>
</dbReference>
<sequence length="462" mass="49730">MFQVFRIAILTIATCWPTLSFAQDLGVEDLILLLKGSDADLAYTAARKLKNYGKDNPAVIKALVEALNDDRQVPSQTFIVTVRVCSTAADSLISIGAPALAAVMEFYDRSDSTEDQRRAINIIGRIGAESDAAWQRVRAALNADDPQLRIVAIRAAQQLKSGTQELITALIPTLGDSKPYVQDTAASALALQGSISAPAIHDLIWLSESRETTARMCGCFISTMIPVRMEAVHALGNIGPSASVALPRLTEMAFNDLDKNVRLAAAVAIWKIAKTPRPGVDILSNEFQPPDFAGIDACDELGSHALPLLPKLIELLNGDNENIRSEVIRVTAKVAPDRAAALILPWVMRIPVAVEQNGDYDDSEFDTREAAITALGELGGRDPQVVAVLLNAATFADGDTVAWHEQLQIRRAALQVLGRFGDPAKETLPALEAMSASLDDELLKPDLLEAIDKIKAAANSEQ</sequence>
<evidence type="ECO:0000256" key="1">
    <source>
        <dbReference type="SAM" id="SignalP"/>
    </source>
</evidence>
<evidence type="ECO:0000313" key="2">
    <source>
        <dbReference type="EMBL" id="SFH67427.1"/>
    </source>
</evidence>
<keyword evidence="2" id="KW-0456">Lyase</keyword>
<dbReference type="STRING" id="1576369.SAMN05421753_1024"/>
<keyword evidence="1" id="KW-0732">Signal</keyword>
<organism evidence="2 3">
    <name type="scientific">Planctomicrobium piriforme</name>
    <dbReference type="NCBI Taxonomy" id="1576369"/>
    <lineage>
        <taxon>Bacteria</taxon>
        <taxon>Pseudomonadati</taxon>
        <taxon>Planctomycetota</taxon>
        <taxon>Planctomycetia</taxon>
        <taxon>Planctomycetales</taxon>
        <taxon>Planctomycetaceae</taxon>
        <taxon>Planctomicrobium</taxon>
    </lineage>
</organism>
<gene>
    <name evidence="2" type="ORF">SAMN05421753_1024</name>
</gene>
<dbReference type="RefSeq" id="WP_092047715.1">
    <property type="nucleotide sequence ID" value="NZ_FOQD01000002.1"/>
</dbReference>
<dbReference type="InterPro" id="IPR016024">
    <property type="entry name" value="ARM-type_fold"/>
</dbReference>
<feature type="signal peptide" evidence="1">
    <location>
        <begin position="1"/>
        <end position="22"/>
    </location>
</feature>
<protein>
    <submittedName>
        <fullName evidence="2">PBS lyase HEAT-like repeat-containing protein</fullName>
    </submittedName>
</protein>
<dbReference type="EMBL" id="FOQD01000002">
    <property type="protein sequence ID" value="SFH67427.1"/>
    <property type="molecule type" value="Genomic_DNA"/>
</dbReference>
<dbReference type="PANTHER" id="PTHR12697">
    <property type="entry name" value="PBS LYASE HEAT-LIKE PROTEIN"/>
    <property type="match status" value="1"/>
</dbReference>
<evidence type="ECO:0000313" key="3">
    <source>
        <dbReference type="Proteomes" id="UP000199518"/>
    </source>
</evidence>
<dbReference type="PANTHER" id="PTHR12697:SF5">
    <property type="entry name" value="DEOXYHYPUSINE HYDROXYLASE"/>
    <property type="match status" value="1"/>
</dbReference>
<name>A0A1I3BYP6_9PLAN</name>
<dbReference type="Proteomes" id="UP000199518">
    <property type="component" value="Unassembled WGS sequence"/>
</dbReference>
<dbReference type="OrthoDB" id="210019at2"/>
<reference evidence="3" key="1">
    <citation type="submission" date="2016-10" db="EMBL/GenBank/DDBJ databases">
        <authorList>
            <person name="Varghese N."/>
            <person name="Submissions S."/>
        </authorList>
    </citation>
    <scope>NUCLEOTIDE SEQUENCE [LARGE SCALE GENOMIC DNA]</scope>
    <source>
        <strain evidence="3">DSM 26348</strain>
    </source>
</reference>
<dbReference type="AlphaFoldDB" id="A0A1I3BYP6"/>
<dbReference type="Gene3D" id="1.25.10.10">
    <property type="entry name" value="Leucine-rich Repeat Variant"/>
    <property type="match status" value="3"/>
</dbReference>
<dbReference type="GO" id="GO:0016491">
    <property type="term" value="F:oxidoreductase activity"/>
    <property type="evidence" value="ECO:0007669"/>
    <property type="project" value="TreeGrafter"/>
</dbReference>
<accession>A0A1I3BYP6</accession>
<dbReference type="InterPro" id="IPR004155">
    <property type="entry name" value="PBS_lyase_HEAT"/>
</dbReference>
<keyword evidence="3" id="KW-1185">Reference proteome</keyword>
<dbReference type="SMART" id="SM00567">
    <property type="entry name" value="EZ_HEAT"/>
    <property type="match status" value="6"/>
</dbReference>
<dbReference type="Pfam" id="PF13646">
    <property type="entry name" value="HEAT_2"/>
    <property type="match status" value="1"/>
</dbReference>
<dbReference type="SUPFAM" id="SSF48371">
    <property type="entry name" value="ARM repeat"/>
    <property type="match status" value="1"/>
</dbReference>